<proteinExistence type="predicted"/>
<dbReference type="Proteomes" id="UP000481153">
    <property type="component" value="Unassembled WGS sequence"/>
</dbReference>
<evidence type="ECO:0000313" key="1">
    <source>
        <dbReference type="EMBL" id="KAF0722722.1"/>
    </source>
</evidence>
<accession>A0A6G0W6K4</accession>
<sequence>MVQLELASMVSTAPPSGSLQISWPSVLIPTMRRIVMLAAVLWALASAQWESQYNQIVDDDKETVTKWTRLAYYTKLMAHQAIQEKKKLPGGLARFDPQAYIRASMEAAAAKLNKKIASVEEWLMDFVESINAFDDFDF</sequence>
<protein>
    <submittedName>
        <fullName evidence="1">Uncharacterized protein</fullName>
    </submittedName>
</protein>
<keyword evidence="2" id="KW-1185">Reference proteome</keyword>
<dbReference type="VEuPathDB" id="FungiDB:AeMF1_000631"/>
<gene>
    <name evidence="1" type="ORF">Ae201684_018201</name>
</gene>
<dbReference type="EMBL" id="VJMJ01000326">
    <property type="protein sequence ID" value="KAF0722722.1"/>
    <property type="molecule type" value="Genomic_DNA"/>
</dbReference>
<dbReference type="AlphaFoldDB" id="A0A6G0W6K4"/>
<comment type="caution">
    <text evidence="1">The sequence shown here is derived from an EMBL/GenBank/DDBJ whole genome shotgun (WGS) entry which is preliminary data.</text>
</comment>
<organism evidence="1 2">
    <name type="scientific">Aphanomyces euteiches</name>
    <dbReference type="NCBI Taxonomy" id="100861"/>
    <lineage>
        <taxon>Eukaryota</taxon>
        <taxon>Sar</taxon>
        <taxon>Stramenopiles</taxon>
        <taxon>Oomycota</taxon>
        <taxon>Saprolegniomycetes</taxon>
        <taxon>Saprolegniales</taxon>
        <taxon>Verrucalvaceae</taxon>
        <taxon>Aphanomyces</taxon>
    </lineage>
</organism>
<evidence type="ECO:0000313" key="2">
    <source>
        <dbReference type="Proteomes" id="UP000481153"/>
    </source>
</evidence>
<name>A0A6G0W6K4_9STRA</name>
<reference evidence="1 2" key="1">
    <citation type="submission" date="2019-07" db="EMBL/GenBank/DDBJ databases">
        <title>Genomics analysis of Aphanomyces spp. identifies a new class of oomycete effector associated with host adaptation.</title>
        <authorList>
            <person name="Gaulin E."/>
        </authorList>
    </citation>
    <scope>NUCLEOTIDE SEQUENCE [LARGE SCALE GENOMIC DNA]</scope>
    <source>
        <strain evidence="1 2">ATCC 201684</strain>
    </source>
</reference>